<sequence length="203" mass="21986">MSVAVKRELSQVESLIKELTTTSFKAEQPTNQILSPHSTADIPPSGILTTELAGVVTITLLNAGTDPVLRTPLPAECGESLPIHAGPFSEFKQQSQAVKVSTDLVFETWATDLNSDPDMDFILDGVKFLSPDSMVSHAFTHINKSALRPGAKNQIEAQLVKGLREDHFAIADKANMPIIINALEARLKGLTVSQRKPLHPISN</sequence>
<gene>
    <name evidence="1" type="ORF">PEVE_00002112</name>
</gene>
<comment type="caution">
    <text evidence="1">The sequence shown here is derived from an EMBL/GenBank/DDBJ whole genome shotgun (WGS) entry which is preliminary data.</text>
</comment>
<protein>
    <submittedName>
        <fullName evidence="1">Uncharacterized protein</fullName>
    </submittedName>
</protein>
<evidence type="ECO:0000313" key="2">
    <source>
        <dbReference type="Proteomes" id="UP001159427"/>
    </source>
</evidence>
<dbReference type="EMBL" id="CALNXI010001117">
    <property type="protein sequence ID" value="CAH3156251.1"/>
    <property type="molecule type" value="Genomic_DNA"/>
</dbReference>
<accession>A0ABN8Q3D7</accession>
<reference evidence="1 2" key="1">
    <citation type="submission" date="2022-05" db="EMBL/GenBank/DDBJ databases">
        <authorList>
            <consortium name="Genoscope - CEA"/>
            <person name="William W."/>
        </authorList>
    </citation>
    <scope>NUCLEOTIDE SEQUENCE [LARGE SCALE GENOMIC DNA]</scope>
</reference>
<evidence type="ECO:0000313" key="1">
    <source>
        <dbReference type="EMBL" id="CAH3156251.1"/>
    </source>
</evidence>
<organism evidence="1 2">
    <name type="scientific">Porites evermanni</name>
    <dbReference type="NCBI Taxonomy" id="104178"/>
    <lineage>
        <taxon>Eukaryota</taxon>
        <taxon>Metazoa</taxon>
        <taxon>Cnidaria</taxon>
        <taxon>Anthozoa</taxon>
        <taxon>Hexacorallia</taxon>
        <taxon>Scleractinia</taxon>
        <taxon>Fungiina</taxon>
        <taxon>Poritidae</taxon>
        <taxon>Porites</taxon>
    </lineage>
</organism>
<name>A0ABN8Q3D7_9CNID</name>
<dbReference type="Proteomes" id="UP001159427">
    <property type="component" value="Unassembled WGS sequence"/>
</dbReference>
<keyword evidence="2" id="KW-1185">Reference proteome</keyword>
<proteinExistence type="predicted"/>